<evidence type="ECO:0000313" key="2">
    <source>
        <dbReference type="Proteomes" id="UP001228905"/>
    </source>
</evidence>
<dbReference type="EMBL" id="JAUSVS010000001">
    <property type="protein sequence ID" value="MDQ0462460.1"/>
    <property type="molecule type" value="Genomic_DNA"/>
</dbReference>
<dbReference type="Proteomes" id="UP001228905">
    <property type="component" value="Unassembled WGS sequence"/>
</dbReference>
<reference evidence="1 2" key="1">
    <citation type="submission" date="2023-07" db="EMBL/GenBank/DDBJ databases">
        <title>Genomic Encyclopedia of Type Strains, Phase IV (KMG-IV): sequencing the most valuable type-strain genomes for metagenomic binning, comparative biology and taxonomic classification.</title>
        <authorList>
            <person name="Goeker M."/>
        </authorList>
    </citation>
    <scope>NUCLEOTIDE SEQUENCE [LARGE SCALE GENOMIC DNA]</scope>
    <source>
        <strain evidence="1 2">DSM 18695</strain>
    </source>
</reference>
<dbReference type="RefSeq" id="WP_307344790.1">
    <property type="nucleotide sequence ID" value="NZ_JAUSVS010000001.1"/>
</dbReference>
<sequence length="89" mass="9849">MMLTILLAAAAIVWPKDVEAYRGNVEGCIHWAGEPGWDAERERQINAAVKQTCGAAKRDYPRLLRKYARSPKVLAEIKAIKAELTDAGL</sequence>
<name>A0ABU0IKB9_9CAUL</name>
<gene>
    <name evidence="1" type="ORF">QO010_000208</name>
</gene>
<accession>A0ABU0IKB9</accession>
<evidence type="ECO:0000313" key="1">
    <source>
        <dbReference type="EMBL" id="MDQ0462460.1"/>
    </source>
</evidence>
<keyword evidence="2" id="KW-1185">Reference proteome</keyword>
<protein>
    <submittedName>
        <fullName evidence="1">Uncharacterized protein</fullName>
    </submittedName>
</protein>
<comment type="caution">
    <text evidence="1">The sequence shown here is derived from an EMBL/GenBank/DDBJ whole genome shotgun (WGS) entry which is preliminary data.</text>
</comment>
<proteinExistence type="predicted"/>
<organism evidence="1 2">
    <name type="scientific">Caulobacter ginsengisoli</name>
    <dbReference type="NCBI Taxonomy" id="400775"/>
    <lineage>
        <taxon>Bacteria</taxon>
        <taxon>Pseudomonadati</taxon>
        <taxon>Pseudomonadota</taxon>
        <taxon>Alphaproteobacteria</taxon>
        <taxon>Caulobacterales</taxon>
        <taxon>Caulobacteraceae</taxon>
        <taxon>Caulobacter</taxon>
    </lineage>
</organism>